<keyword evidence="3" id="KW-1185">Reference proteome</keyword>
<accession>A0AA88PHN1</accession>
<organism evidence="2 3">
    <name type="scientific">Cirrhinus molitorella</name>
    <name type="common">mud carp</name>
    <dbReference type="NCBI Taxonomy" id="172907"/>
    <lineage>
        <taxon>Eukaryota</taxon>
        <taxon>Metazoa</taxon>
        <taxon>Chordata</taxon>
        <taxon>Craniata</taxon>
        <taxon>Vertebrata</taxon>
        <taxon>Euteleostomi</taxon>
        <taxon>Actinopterygii</taxon>
        <taxon>Neopterygii</taxon>
        <taxon>Teleostei</taxon>
        <taxon>Ostariophysi</taxon>
        <taxon>Cypriniformes</taxon>
        <taxon>Cyprinidae</taxon>
        <taxon>Labeoninae</taxon>
        <taxon>Labeonini</taxon>
        <taxon>Cirrhinus</taxon>
    </lineage>
</organism>
<evidence type="ECO:0000313" key="3">
    <source>
        <dbReference type="Proteomes" id="UP001187343"/>
    </source>
</evidence>
<proteinExistence type="predicted"/>
<feature type="region of interest" description="Disordered" evidence="1">
    <location>
        <begin position="64"/>
        <end position="86"/>
    </location>
</feature>
<gene>
    <name evidence="2" type="ORF">Q8A67_021489</name>
</gene>
<sequence length="86" mass="8932">MPSPAVCSAPTVRAQGRPGSQLARHCGASRQAHGGPPAPASSFANMPSHSVSVPLVVKNGVTPSQIPSHLYPALVPKERQKESERS</sequence>
<feature type="compositionally biased region" description="Basic and acidic residues" evidence="1">
    <location>
        <begin position="76"/>
        <end position="86"/>
    </location>
</feature>
<feature type="region of interest" description="Disordered" evidence="1">
    <location>
        <begin position="1"/>
        <end position="47"/>
    </location>
</feature>
<evidence type="ECO:0000256" key="1">
    <source>
        <dbReference type="SAM" id="MobiDB-lite"/>
    </source>
</evidence>
<reference evidence="2" key="1">
    <citation type="submission" date="2023-08" db="EMBL/GenBank/DDBJ databases">
        <title>Chromosome-level Genome Assembly of mud carp (Cirrhinus molitorella).</title>
        <authorList>
            <person name="Liu H."/>
        </authorList>
    </citation>
    <scope>NUCLEOTIDE SEQUENCE</scope>
    <source>
        <strain evidence="2">Prfri</strain>
        <tissue evidence="2">Muscle</tissue>
    </source>
</reference>
<dbReference type="EMBL" id="JAUYZG010000021">
    <property type="protein sequence ID" value="KAK2874336.1"/>
    <property type="molecule type" value="Genomic_DNA"/>
</dbReference>
<comment type="caution">
    <text evidence="2">The sequence shown here is derived from an EMBL/GenBank/DDBJ whole genome shotgun (WGS) entry which is preliminary data.</text>
</comment>
<evidence type="ECO:0000313" key="2">
    <source>
        <dbReference type="EMBL" id="KAK2874336.1"/>
    </source>
</evidence>
<dbReference type="AlphaFoldDB" id="A0AA88PHN1"/>
<name>A0AA88PHN1_9TELE</name>
<protein>
    <submittedName>
        <fullName evidence="2">Uncharacterized protein</fullName>
    </submittedName>
</protein>
<dbReference type="Proteomes" id="UP001187343">
    <property type="component" value="Unassembled WGS sequence"/>
</dbReference>